<keyword evidence="2 8" id="KW-0812">Transmembrane</keyword>
<evidence type="ECO:0000256" key="2">
    <source>
        <dbReference type="ARBA" id="ARBA00022692"/>
    </source>
</evidence>
<comment type="caution">
    <text evidence="9">The sequence shown here is derived from an EMBL/GenBank/DDBJ whole genome shotgun (WGS) entry which is preliminary data.</text>
</comment>
<keyword evidence="10" id="KW-1185">Reference proteome</keyword>
<sequence length="445" mass="49655">MKPHFSPISPDPPPMKEENVEEEEENNQLILKPAEWFPKLLSLQADIIYNCILILISPILSLLSVASNSYHLAEETAAAVETAVQNVPSKITHGSGLILKKVGLGCLEAIQVMMVLIVLVAVAAALGVGLVNMWVEEPVFVREKLFFDYTNENPEAVLQVGGGDSFGGKFMMVSNKKRKHSSMGVPIGHTYQVCVVLLMPESDFNREIGVFQLTAELLSINGDVIAKSSQPCMLHFRSSLLRLTRTVLMGIPLLLGVSDETQKITIKILRHKEGNRRTEAIRVILSPRAGPSRLPQLYEAEIVLNSRLPWTKEFVHNWKWTFYVWSSFYIYIILLTTLICCCKPFWYPVTASGNSHGGRMIDGRLSDRTGQSQESGEAARWRYEKGASESMRKWQLSRRKRKAIFLQERVPEAEASSASSSVRVSGEETSTVVEENIGDSESVCS</sequence>
<feature type="region of interest" description="Disordered" evidence="7">
    <location>
        <begin position="1"/>
        <end position="24"/>
    </location>
</feature>
<feature type="transmembrane region" description="Helical" evidence="8">
    <location>
        <begin position="47"/>
        <end position="66"/>
    </location>
</feature>
<name>A0ABQ8I462_9ROSI</name>
<keyword evidence="6 8" id="KW-0472">Membrane</keyword>
<evidence type="ECO:0000256" key="8">
    <source>
        <dbReference type="SAM" id="Phobius"/>
    </source>
</evidence>
<evidence type="ECO:0000256" key="1">
    <source>
        <dbReference type="ARBA" id="ARBA00004477"/>
    </source>
</evidence>
<dbReference type="PANTHER" id="PTHR21212:SF5">
    <property type="entry name" value="SEIPIN-1"/>
    <property type="match status" value="1"/>
</dbReference>
<gene>
    <name evidence="9" type="ORF">JRO89_XS04G0046800</name>
</gene>
<dbReference type="CDD" id="cd23995">
    <property type="entry name" value="Seipin_BSCL2_like"/>
    <property type="match status" value="1"/>
</dbReference>
<reference evidence="9 10" key="1">
    <citation type="submission" date="2021-02" db="EMBL/GenBank/DDBJ databases">
        <title>Plant Genome Project.</title>
        <authorList>
            <person name="Zhang R.-G."/>
        </authorList>
    </citation>
    <scope>NUCLEOTIDE SEQUENCE [LARGE SCALE GENOMIC DNA]</scope>
    <source>
        <tissue evidence="9">Leaves</tissue>
    </source>
</reference>
<dbReference type="Pfam" id="PF06775">
    <property type="entry name" value="Seipin"/>
    <property type="match status" value="1"/>
</dbReference>
<dbReference type="Proteomes" id="UP000827721">
    <property type="component" value="Unassembled WGS sequence"/>
</dbReference>
<keyword evidence="3" id="KW-0256">Endoplasmic reticulum</keyword>
<evidence type="ECO:0008006" key="11">
    <source>
        <dbReference type="Google" id="ProtNLM"/>
    </source>
</evidence>
<feature type="compositionally biased region" description="Low complexity" evidence="7">
    <location>
        <begin position="413"/>
        <end position="435"/>
    </location>
</feature>
<dbReference type="InterPro" id="IPR009617">
    <property type="entry name" value="Seipin"/>
</dbReference>
<evidence type="ECO:0000256" key="5">
    <source>
        <dbReference type="ARBA" id="ARBA00023098"/>
    </source>
</evidence>
<feature type="transmembrane region" description="Helical" evidence="8">
    <location>
        <begin position="109"/>
        <end position="135"/>
    </location>
</feature>
<dbReference type="EMBL" id="JAFEMO010000004">
    <property type="protein sequence ID" value="KAH7571417.1"/>
    <property type="molecule type" value="Genomic_DNA"/>
</dbReference>
<evidence type="ECO:0000256" key="6">
    <source>
        <dbReference type="ARBA" id="ARBA00023136"/>
    </source>
</evidence>
<keyword evidence="4 8" id="KW-1133">Transmembrane helix</keyword>
<evidence type="ECO:0000256" key="7">
    <source>
        <dbReference type="SAM" id="MobiDB-lite"/>
    </source>
</evidence>
<feature type="region of interest" description="Disordered" evidence="7">
    <location>
        <begin position="410"/>
        <end position="445"/>
    </location>
</feature>
<dbReference type="PANTHER" id="PTHR21212">
    <property type="entry name" value="BERNARDINELLI-SEIP CONGENITAL LIPODYSTROPHY 2 HOMOLOG BSCL2 PROTEIN"/>
    <property type="match status" value="1"/>
</dbReference>
<evidence type="ECO:0000256" key="4">
    <source>
        <dbReference type="ARBA" id="ARBA00022989"/>
    </source>
</evidence>
<feature type="transmembrane region" description="Helical" evidence="8">
    <location>
        <begin position="322"/>
        <end position="346"/>
    </location>
</feature>
<evidence type="ECO:0000313" key="10">
    <source>
        <dbReference type="Proteomes" id="UP000827721"/>
    </source>
</evidence>
<evidence type="ECO:0000313" key="9">
    <source>
        <dbReference type="EMBL" id="KAH7571417.1"/>
    </source>
</evidence>
<comment type="subcellular location">
    <subcellularLocation>
        <location evidence="1">Endoplasmic reticulum membrane</location>
        <topology evidence="1">Multi-pass membrane protein</topology>
    </subcellularLocation>
</comment>
<proteinExistence type="predicted"/>
<protein>
    <recommendedName>
        <fullName evidence="11">Seipin</fullName>
    </recommendedName>
</protein>
<accession>A0ABQ8I462</accession>
<keyword evidence="5" id="KW-0443">Lipid metabolism</keyword>
<evidence type="ECO:0000256" key="3">
    <source>
        <dbReference type="ARBA" id="ARBA00022824"/>
    </source>
</evidence>
<organism evidence="9 10">
    <name type="scientific">Xanthoceras sorbifolium</name>
    <dbReference type="NCBI Taxonomy" id="99658"/>
    <lineage>
        <taxon>Eukaryota</taxon>
        <taxon>Viridiplantae</taxon>
        <taxon>Streptophyta</taxon>
        <taxon>Embryophyta</taxon>
        <taxon>Tracheophyta</taxon>
        <taxon>Spermatophyta</taxon>
        <taxon>Magnoliopsida</taxon>
        <taxon>eudicotyledons</taxon>
        <taxon>Gunneridae</taxon>
        <taxon>Pentapetalae</taxon>
        <taxon>rosids</taxon>
        <taxon>malvids</taxon>
        <taxon>Sapindales</taxon>
        <taxon>Sapindaceae</taxon>
        <taxon>Xanthoceroideae</taxon>
        <taxon>Xanthoceras</taxon>
    </lineage>
</organism>